<comment type="similarity">
    <text evidence="7">Belongs to the glycosyltransferase 87 family.</text>
</comment>
<reference evidence="9 10" key="1">
    <citation type="submission" date="2012-06" db="EMBL/GenBank/DDBJ databases">
        <title>Complete genome sequence of Corynebacterium terpenotabidum Y-11 (=DSM 44721).</title>
        <authorList>
            <person name="Ruckert C."/>
            <person name="Albersmeier A."/>
            <person name="Al-Dilaimi A."/>
            <person name="Szczepanowski R."/>
            <person name="Kalinowski J."/>
        </authorList>
    </citation>
    <scope>NUCLEOTIDE SEQUENCE [LARGE SCALE GENOMIC DNA]</scope>
    <source>
        <strain evidence="9 10">Y-11</strain>
    </source>
</reference>
<dbReference type="GO" id="GO:0016758">
    <property type="term" value="F:hexosyltransferase activity"/>
    <property type="evidence" value="ECO:0007669"/>
    <property type="project" value="InterPro"/>
</dbReference>
<feature type="transmembrane region" description="Helical" evidence="8">
    <location>
        <begin position="168"/>
        <end position="191"/>
    </location>
</feature>
<gene>
    <name evidence="9" type="ORF">A606_04370</name>
</gene>
<organism evidence="9 10">
    <name type="scientific">Corynebacterium terpenotabidum Y-11</name>
    <dbReference type="NCBI Taxonomy" id="1200352"/>
    <lineage>
        <taxon>Bacteria</taxon>
        <taxon>Bacillati</taxon>
        <taxon>Actinomycetota</taxon>
        <taxon>Actinomycetes</taxon>
        <taxon>Mycobacteriales</taxon>
        <taxon>Corynebacteriaceae</taxon>
        <taxon>Corynebacterium</taxon>
    </lineage>
</organism>
<evidence type="ECO:0000256" key="5">
    <source>
        <dbReference type="ARBA" id="ARBA00022989"/>
    </source>
</evidence>
<name>S4XIV1_9CORY</name>
<dbReference type="Pfam" id="PF09594">
    <property type="entry name" value="GT87"/>
    <property type="match status" value="1"/>
</dbReference>
<protein>
    <recommendedName>
        <fullName evidence="11">DUF2029 domain-containing protein</fullName>
    </recommendedName>
</protein>
<dbReference type="InterPro" id="IPR018584">
    <property type="entry name" value="GT87"/>
</dbReference>
<evidence type="ECO:0000256" key="6">
    <source>
        <dbReference type="ARBA" id="ARBA00023136"/>
    </source>
</evidence>
<dbReference type="eggNOG" id="COG5650">
    <property type="taxonomic scope" value="Bacteria"/>
</dbReference>
<comment type="subcellular location">
    <subcellularLocation>
        <location evidence="1">Cell membrane</location>
        <topology evidence="1">Multi-pass membrane protein</topology>
    </subcellularLocation>
</comment>
<keyword evidence="4 8" id="KW-0812">Transmembrane</keyword>
<keyword evidence="6 8" id="KW-0472">Membrane</keyword>
<evidence type="ECO:0000313" key="10">
    <source>
        <dbReference type="Proteomes" id="UP000014809"/>
    </source>
</evidence>
<dbReference type="PATRIC" id="fig|1200352.3.peg.884"/>
<feature type="transmembrane region" description="Helical" evidence="8">
    <location>
        <begin position="275"/>
        <end position="293"/>
    </location>
</feature>
<dbReference type="EMBL" id="CP003696">
    <property type="protein sequence ID" value="AGP30523.1"/>
    <property type="molecule type" value="Genomic_DNA"/>
</dbReference>
<dbReference type="STRING" id="1200352.A606_04370"/>
<dbReference type="HOGENOM" id="CLU_035797_0_0_11"/>
<dbReference type="GO" id="GO:0005886">
    <property type="term" value="C:plasma membrane"/>
    <property type="evidence" value="ECO:0007669"/>
    <property type="project" value="UniProtKB-SubCell"/>
</dbReference>
<dbReference type="Proteomes" id="UP000014809">
    <property type="component" value="Chromosome"/>
</dbReference>
<feature type="transmembrane region" description="Helical" evidence="8">
    <location>
        <begin position="111"/>
        <end position="127"/>
    </location>
</feature>
<keyword evidence="5 8" id="KW-1133">Transmembrane helix</keyword>
<keyword evidence="2" id="KW-1003">Cell membrane</keyword>
<evidence type="ECO:0000256" key="1">
    <source>
        <dbReference type="ARBA" id="ARBA00004651"/>
    </source>
</evidence>
<feature type="transmembrane region" description="Helical" evidence="8">
    <location>
        <begin position="356"/>
        <end position="379"/>
    </location>
</feature>
<evidence type="ECO:0000256" key="3">
    <source>
        <dbReference type="ARBA" id="ARBA00022679"/>
    </source>
</evidence>
<keyword evidence="3" id="KW-0808">Transferase</keyword>
<feature type="transmembrane region" description="Helical" evidence="8">
    <location>
        <begin position="243"/>
        <end position="263"/>
    </location>
</feature>
<accession>S4XIV1</accession>
<feature type="transmembrane region" description="Helical" evidence="8">
    <location>
        <begin position="59"/>
        <end position="80"/>
    </location>
</feature>
<dbReference type="AlphaFoldDB" id="S4XIV1"/>
<feature type="transmembrane region" description="Helical" evidence="8">
    <location>
        <begin position="203"/>
        <end position="223"/>
    </location>
</feature>
<evidence type="ECO:0000313" key="9">
    <source>
        <dbReference type="EMBL" id="AGP30523.1"/>
    </source>
</evidence>
<feature type="transmembrane region" description="Helical" evidence="8">
    <location>
        <begin position="89"/>
        <end position="105"/>
    </location>
</feature>
<evidence type="ECO:0000256" key="2">
    <source>
        <dbReference type="ARBA" id="ARBA00022475"/>
    </source>
</evidence>
<evidence type="ECO:0000256" key="4">
    <source>
        <dbReference type="ARBA" id="ARBA00022692"/>
    </source>
</evidence>
<feature type="transmembrane region" description="Helical" evidence="8">
    <location>
        <begin position="323"/>
        <end position="344"/>
    </location>
</feature>
<feature type="transmembrane region" description="Helical" evidence="8">
    <location>
        <begin position="134"/>
        <end position="156"/>
    </location>
</feature>
<keyword evidence="10" id="KW-1185">Reference proteome</keyword>
<evidence type="ECO:0008006" key="11">
    <source>
        <dbReference type="Google" id="ProtNLM"/>
    </source>
</evidence>
<proteinExistence type="inferred from homology"/>
<dbReference type="KEGG" id="cter:A606_04370"/>
<sequence length="401" mass="43384">MAHLIPVVWINRYGTSTGDVHYYFVGVNHFFPDTMTEYPVIGALPAHLVNLLPGGEDAYINWFIALCVATSAVFTAWLVYMDSSPSHRAAWFWIMFIGLSGPIVLTRLDLFPSLTVAAFAALLFARTRAARRAAAIVLAVATMMKLWPGVLGAALVGGFRRRSTWARIGWFFGSLVVICLLIAAVSGVDALTTPLNYQSDRGLQIESLAATPVMLAASFAAVGDTRWSISYAASKSFEIIGPGAGIMTTVATVATAAMVLFALGWAVTRLIRDDWSPMQALSFSLTMVALIIATNKVFSPQYITWLAPSVAVALLVSRRRIVAVLAVEVLVTALLTTFVYPVYYDWLMVVPTATQAVVILALRNVGILVIAGTALWWAVTAAREDVTAFPVTSGRRGSSRR</sequence>
<evidence type="ECO:0000256" key="7">
    <source>
        <dbReference type="ARBA" id="ARBA00024033"/>
    </source>
</evidence>
<evidence type="ECO:0000256" key="8">
    <source>
        <dbReference type="SAM" id="Phobius"/>
    </source>
</evidence>